<dbReference type="RefSeq" id="WP_012362438.1">
    <property type="nucleotide sequence ID" value="NC_010546.1"/>
</dbReference>
<dbReference type="KEGG" id="cyt:cce_4364"/>
<dbReference type="InterPro" id="IPR051404">
    <property type="entry name" value="TA_system_antitoxin"/>
</dbReference>
<dbReference type="Pfam" id="PF15919">
    <property type="entry name" value="HicB_lk_antitox"/>
    <property type="match status" value="1"/>
</dbReference>
<dbReference type="PANTHER" id="PTHR34504:SF2">
    <property type="entry name" value="UPF0150 PROTEIN SSL0259"/>
    <property type="match status" value="1"/>
</dbReference>
<dbReference type="PANTHER" id="PTHR34504">
    <property type="entry name" value="ANTITOXIN HICB"/>
    <property type="match status" value="1"/>
</dbReference>
<evidence type="ECO:0000313" key="3">
    <source>
        <dbReference type="Proteomes" id="UP000001203"/>
    </source>
</evidence>
<dbReference type="SUPFAM" id="SSF143100">
    <property type="entry name" value="TTHA1013/TTHA0281-like"/>
    <property type="match status" value="1"/>
</dbReference>
<keyword evidence="3" id="KW-1185">Reference proteome</keyword>
<proteinExistence type="predicted"/>
<evidence type="ECO:0000313" key="2">
    <source>
        <dbReference type="EMBL" id="ACB53712.1"/>
    </source>
</evidence>
<evidence type="ECO:0000259" key="1">
    <source>
        <dbReference type="Pfam" id="PF15919"/>
    </source>
</evidence>
<dbReference type="HOGENOM" id="CLU_114047_5_1_3"/>
<dbReference type="InterPro" id="IPR031807">
    <property type="entry name" value="HicB-like"/>
</dbReference>
<dbReference type="eggNOG" id="COG1598">
    <property type="taxonomic scope" value="Bacteria"/>
</dbReference>
<dbReference type="EMBL" id="CP000806">
    <property type="protein sequence ID" value="ACB53712.1"/>
    <property type="molecule type" value="Genomic_DNA"/>
</dbReference>
<dbReference type="Gene3D" id="3.30.160.250">
    <property type="match status" value="1"/>
</dbReference>
<dbReference type="Proteomes" id="UP000001203">
    <property type="component" value="Chromosome circular"/>
</dbReference>
<dbReference type="STRING" id="43989.cce_4364"/>
<name>B1WTJ7_CROS5</name>
<sequence length="81" mass="9208">MKNNSTLEYCLSLKYPISIYPEDEGGYTALIPDLPGCITQGETLEEVFVNIEEARELWIETVYNSSKKDISLPSKRQNTYG</sequence>
<dbReference type="AlphaFoldDB" id="B1WTJ7"/>
<feature type="domain" description="HicB-like antitoxin of toxin-antitoxin system" evidence="1">
    <location>
        <begin position="15"/>
        <end position="67"/>
    </location>
</feature>
<dbReference type="OrthoDB" id="5419659at2"/>
<gene>
    <name evidence="2" type="ordered locus">cce_4364</name>
</gene>
<protein>
    <recommendedName>
        <fullName evidence="1">HicB-like antitoxin of toxin-antitoxin system domain-containing protein</fullName>
    </recommendedName>
</protein>
<accession>B1WTJ7</accession>
<reference evidence="2 3" key="1">
    <citation type="journal article" date="2008" name="Proc. Natl. Acad. Sci. U.S.A.">
        <title>The genome of Cyanothece 51142, a unicellular diazotrophic cyanobacterium important in the marine nitrogen cycle.</title>
        <authorList>
            <person name="Welsh E.A."/>
            <person name="Liberton M."/>
            <person name="Stoeckel J."/>
            <person name="Loh T."/>
            <person name="Elvitigala T."/>
            <person name="Wang C."/>
            <person name="Wollam A."/>
            <person name="Fulton R.S."/>
            <person name="Clifton S.W."/>
            <person name="Jacobs J.M."/>
            <person name="Aurora R."/>
            <person name="Ghosh B.K."/>
            <person name="Sherman L.A."/>
            <person name="Smith R.D."/>
            <person name="Wilson R.K."/>
            <person name="Pakrasi H.B."/>
        </authorList>
    </citation>
    <scope>NUCLEOTIDE SEQUENCE [LARGE SCALE GENOMIC DNA]</scope>
    <source>
        <strain evidence="3">ATCC 51142 / BH68</strain>
    </source>
</reference>
<organism evidence="2 3">
    <name type="scientific">Crocosphaera subtropica (strain ATCC 51142 / BH68)</name>
    <name type="common">Cyanothece sp. (strain ATCC 51142)</name>
    <dbReference type="NCBI Taxonomy" id="43989"/>
    <lineage>
        <taxon>Bacteria</taxon>
        <taxon>Bacillati</taxon>
        <taxon>Cyanobacteriota</taxon>
        <taxon>Cyanophyceae</taxon>
        <taxon>Oscillatoriophycideae</taxon>
        <taxon>Chroococcales</taxon>
        <taxon>Aphanothecaceae</taxon>
        <taxon>Crocosphaera</taxon>
        <taxon>Crocosphaera subtropica</taxon>
    </lineage>
</organism>
<dbReference type="InterPro" id="IPR035069">
    <property type="entry name" value="TTHA1013/TTHA0281-like"/>
</dbReference>